<accession>A0A0X9VEI6</accession>
<proteinExistence type="predicted"/>
<dbReference type="Proteomes" id="UP000069926">
    <property type="component" value="Chromosome"/>
</dbReference>
<dbReference type="PANTHER" id="PTHR38040:SF1">
    <property type="entry name" value="UBIQUINONE BIOSYNTHESIS ACCESSORY FACTOR UBIK"/>
    <property type="match status" value="1"/>
</dbReference>
<organism evidence="1 2">
    <name type="scientific">Candidatus Arsenophonus lipoptenae</name>
    <dbReference type="NCBI Taxonomy" id="634113"/>
    <lineage>
        <taxon>Bacteria</taxon>
        <taxon>Pseudomonadati</taxon>
        <taxon>Pseudomonadota</taxon>
        <taxon>Gammaproteobacteria</taxon>
        <taxon>Enterobacterales</taxon>
        <taxon>Morganellaceae</taxon>
        <taxon>Arsenophonus</taxon>
    </lineage>
</organism>
<dbReference type="STRING" id="634113.AUT07_00448"/>
<dbReference type="AlphaFoldDB" id="A0A0X9VEI6"/>
<evidence type="ECO:0000313" key="1">
    <source>
        <dbReference type="EMBL" id="AMA65019.1"/>
    </source>
</evidence>
<evidence type="ECO:0000313" key="2">
    <source>
        <dbReference type="Proteomes" id="UP000069926"/>
    </source>
</evidence>
<keyword evidence="2" id="KW-1185">Reference proteome</keyword>
<reference evidence="1 2" key="1">
    <citation type="submission" date="2016-01" db="EMBL/GenBank/DDBJ databases">
        <title>Genome sequence of Ca. Arsenophonus lipopteni, the exclusive symbiont of a blood sucking fly Lipoptena cervi (Diptera: Hippoboscidae).</title>
        <authorList>
            <person name="Novakova E."/>
            <person name="Hypsa V."/>
            <person name="Nguyen P."/>
            <person name="Husnik F."/>
            <person name="Darby A.C."/>
        </authorList>
    </citation>
    <scope>NUCLEOTIDE SEQUENCE [LARGE SCALE GENOMIC DNA]</scope>
    <source>
        <strain evidence="1 2">CB</strain>
    </source>
</reference>
<name>A0A0X9VEI6_9GAMM</name>
<dbReference type="RefSeq" id="WP_066283623.1">
    <property type="nucleotide sequence ID" value="NZ_CP013920.1"/>
</dbReference>
<dbReference type="PATRIC" id="fig|634113.3.peg.431"/>
<sequence>MDDNKNIKQIFCNIKNIVSKIIFTISDNFNQKLFEILQYQLEKLDLISRKEFDIQMKILFKNHKKIIQMETRIEELKKILLSNNKK</sequence>
<gene>
    <name evidence="1" type="ORF">AUT07_00448</name>
</gene>
<dbReference type="PANTHER" id="PTHR38040">
    <property type="entry name" value="UBIQUINONE BIOSYNTHESIS ACCESSORY FACTOR UBIK"/>
    <property type="match status" value="1"/>
</dbReference>
<dbReference type="EMBL" id="CP013920">
    <property type="protein sequence ID" value="AMA65019.1"/>
    <property type="molecule type" value="Genomic_DNA"/>
</dbReference>
<protein>
    <submittedName>
        <fullName evidence="1">Membrane fusogenic activity</fullName>
    </submittedName>
</protein>
<dbReference type="InterPro" id="IPR007475">
    <property type="entry name" value="UbiK"/>
</dbReference>
<dbReference type="GO" id="GO:0005829">
    <property type="term" value="C:cytosol"/>
    <property type="evidence" value="ECO:0007669"/>
    <property type="project" value="TreeGrafter"/>
</dbReference>
<dbReference type="Pfam" id="PF04380">
    <property type="entry name" value="BMFP"/>
    <property type="match status" value="1"/>
</dbReference>
<dbReference type="OrthoDB" id="5297354at2"/>
<dbReference type="KEGG" id="asy:AUT07_00448"/>